<feature type="transmembrane region" description="Helical" evidence="10">
    <location>
        <begin position="182"/>
        <end position="201"/>
    </location>
</feature>
<dbReference type="Proteomes" id="UP000565579">
    <property type="component" value="Unassembled WGS sequence"/>
</dbReference>
<evidence type="ECO:0000256" key="8">
    <source>
        <dbReference type="ARBA" id="ARBA00023012"/>
    </source>
</evidence>
<dbReference type="Pfam" id="PF02518">
    <property type="entry name" value="HATPase_c"/>
    <property type="match status" value="1"/>
</dbReference>
<evidence type="ECO:0000256" key="10">
    <source>
        <dbReference type="SAM" id="Phobius"/>
    </source>
</evidence>
<feature type="transmembrane region" description="Helical" evidence="10">
    <location>
        <begin position="159"/>
        <end position="176"/>
    </location>
</feature>
<keyword evidence="10" id="KW-0812">Transmembrane</keyword>
<evidence type="ECO:0000256" key="6">
    <source>
        <dbReference type="ARBA" id="ARBA00022777"/>
    </source>
</evidence>
<dbReference type="GO" id="GO:0000155">
    <property type="term" value="F:phosphorelay sensor kinase activity"/>
    <property type="evidence" value="ECO:0007669"/>
    <property type="project" value="InterPro"/>
</dbReference>
<dbReference type="RefSeq" id="WP_185106410.1">
    <property type="nucleotide sequence ID" value="NZ_BAAAXY010000159.1"/>
</dbReference>
<protein>
    <recommendedName>
        <fullName evidence="2">histidine kinase</fullName>
        <ecNumber evidence="2">2.7.13.3</ecNumber>
    </recommendedName>
</protein>
<dbReference type="InterPro" id="IPR011712">
    <property type="entry name" value="Sig_transdc_His_kin_sub3_dim/P"/>
</dbReference>
<name>A0A7X0U290_9ACTN</name>
<proteinExistence type="predicted"/>
<evidence type="ECO:0000313" key="14">
    <source>
        <dbReference type="Proteomes" id="UP000565579"/>
    </source>
</evidence>
<feature type="compositionally biased region" description="Gly residues" evidence="9">
    <location>
        <begin position="437"/>
        <end position="452"/>
    </location>
</feature>
<dbReference type="EC" id="2.7.13.3" evidence="2"/>
<dbReference type="Pfam" id="PF07730">
    <property type="entry name" value="HisKA_3"/>
    <property type="match status" value="1"/>
</dbReference>
<keyword evidence="8" id="KW-0902">Two-component regulatory system</keyword>
<feature type="region of interest" description="Disordered" evidence="9">
    <location>
        <begin position="22"/>
        <end position="41"/>
    </location>
</feature>
<evidence type="ECO:0000259" key="11">
    <source>
        <dbReference type="Pfam" id="PF02518"/>
    </source>
</evidence>
<dbReference type="SUPFAM" id="SSF55874">
    <property type="entry name" value="ATPase domain of HSP90 chaperone/DNA topoisomerase II/histidine kinase"/>
    <property type="match status" value="1"/>
</dbReference>
<feature type="domain" description="Histidine kinase/HSP90-like ATPase" evidence="11">
    <location>
        <begin position="384"/>
        <end position="487"/>
    </location>
</feature>
<accession>A0A7X0U290</accession>
<dbReference type="InterPro" id="IPR050482">
    <property type="entry name" value="Sensor_HK_TwoCompSys"/>
</dbReference>
<evidence type="ECO:0000256" key="2">
    <source>
        <dbReference type="ARBA" id="ARBA00012438"/>
    </source>
</evidence>
<keyword evidence="4" id="KW-0808">Transferase</keyword>
<evidence type="ECO:0000256" key="7">
    <source>
        <dbReference type="ARBA" id="ARBA00022840"/>
    </source>
</evidence>
<gene>
    <name evidence="13" type="ORF">HD593_007291</name>
</gene>
<evidence type="ECO:0000259" key="12">
    <source>
        <dbReference type="Pfam" id="PF07730"/>
    </source>
</evidence>
<keyword evidence="6 13" id="KW-0418">Kinase</keyword>
<evidence type="ECO:0000256" key="4">
    <source>
        <dbReference type="ARBA" id="ARBA00022679"/>
    </source>
</evidence>
<dbReference type="AlphaFoldDB" id="A0A7X0U290"/>
<feature type="transmembrane region" description="Helical" evidence="10">
    <location>
        <begin position="134"/>
        <end position="152"/>
    </location>
</feature>
<organism evidence="13 14">
    <name type="scientific">Nonomuraea rubra</name>
    <dbReference type="NCBI Taxonomy" id="46180"/>
    <lineage>
        <taxon>Bacteria</taxon>
        <taxon>Bacillati</taxon>
        <taxon>Actinomycetota</taxon>
        <taxon>Actinomycetes</taxon>
        <taxon>Streptosporangiales</taxon>
        <taxon>Streptosporangiaceae</taxon>
        <taxon>Nonomuraea</taxon>
    </lineage>
</organism>
<keyword evidence="5" id="KW-0547">Nucleotide-binding</keyword>
<feature type="domain" description="Signal transduction histidine kinase subgroup 3 dimerisation and phosphoacceptor" evidence="12">
    <location>
        <begin position="274"/>
        <end position="339"/>
    </location>
</feature>
<keyword evidence="14" id="KW-1185">Reference proteome</keyword>
<feature type="transmembrane region" description="Helical" evidence="10">
    <location>
        <begin position="96"/>
        <end position="114"/>
    </location>
</feature>
<dbReference type="GO" id="GO:0005524">
    <property type="term" value="F:ATP binding"/>
    <property type="evidence" value="ECO:0007669"/>
    <property type="project" value="UniProtKB-KW"/>
</dbReference>
<sequence>MILVQRARSLGRSIARRRPWGRARGDAAGGGGAPGEGRSEREERLRRAGRAVIRPFALALLQGDADPPATARRLRVKVPRWFEALVPYGSWDLVQVADLVLAFLLYGLMISTGLDWNDTAARAHAANPLIPGPAPLIFLYLVAIGVSLPVALRDRWPLAAWRVAAVMAPLIVYVTMTVGDVVPPYPIAAIVMYLLVLYSVAVRCERRITGGVWLVTVLALWIVHPDSMFIGTIIASVAVLFGYNVRARRTATARLVEEERRSRQAEGAQAVLEERARIARELHDVVAHHMSVIAIQAEAVPLKAAGDVAQLEAGLAEIRGLSLEAIAELRQVLGVLRDAQGATDTAPQPGLDRIDELVSNTRAAGLTVLVKRSGALDGLPQATELSAYRIVQESLSNVMRHAPGATVAVEIARRGGELRLRITNGSPTEPGAVDGPGAAGGTGRGQGRGAGQGLVGMRERAALLGGTLDAGPVAGGGFEVVATLPVAERGSA</sequence>
<feature type="region of interest" description="Disordered" evidence="9">
    <location>
        <begin position="421"/>
        <end position="452"/>
    </location>
</feature>
<evidence type="ECO:0000256" key="9">
    <source>
        <dbReference type="SAM" id="MobiDB-lite"/>
    </source>
</evidence>
<dbReference type="CDD" id="cd16917">
    <property type="entry name" value="HATPase_UhpB-NarQ-NarX-like"/>
    <property type="match status" value="1"/>
</dbReference>
<feature type="transmembrane region" description="Helical" evidence="10">
    <location>
        <begin position="229"/>
        <end position="245"/>
    </location>
</feature>
<dbReference type="InterPro" id="IPR003594">
    <property type="entry name" value="HATPase_dom"/>
</dbReference>
<feature type="transmembrane region" description="Helical" evidence="10">
    <location>
        <begin position="208"/>
        <end position="223"/>
    </location>
</feature>
<dbReference type="PANTHER" id="PTHR24421:SF10">
    <property type="entry name" value="NITRATE_NITRITE SENSOR PROTEIN NARQ"/>
    <property type="match status" value="1"/>
</dbReference>
<dbReference type="Gene3D" id="3.30.565.10">
    <property type="entry name" value="Histidine kinase-like ATPase, C-terminal domain"/>
    <property type="match status" value="1"/>
</dbReference>
<evidence type="ECO:0000256" key="1">
    <source>
        <dbReference type="ARBA" id="ARBA00000085"/>
    </source>
</evidence>
<keyword evidence="10" id="KW-1133">Transmembrane helix</keyword>
<keyword evidence="3" id="KW-0597">Phosphoprotein</keyword>
<dbReference type="InterPro" id="IPR036890">
    <property type="entry name" value="HATPase_C_sf"/>
</dbReference>
<keyword evidence="10" id="KW-0472">Membrane</keyword>
<comment type="caution">
    <text evidence="13">The sequence shown here is derived from an EMBL/GenBank/DDBJ whole genome shotgun (WGS) entry which is preliminary data.</text>
</comment>
<dbReference type="GO" id="GO:0046983">
    <property type="term" value="F:protein dimerization activity"/>
    <property type="evidence" value="ECO:0007669"/>
    <property type="project" value="InterPro"/>
</dbReference>
<evidence type="ECO:0000256" key="3">
    <source>
        <dbReference type="ARBA" id="ARBA00022553"/>
    </source>
</evidence>
<dbReference type="GO" id="GO:0016020">
    <property type="term" value="C:membrane"/>
    <property type="evidence" value="ECO:0007669"/>
    <property type="project" value="InterPro"/>
</dbReference>
<evidence type="ECO:0000313" key="13">
    <source>
        <dbReference type="EMBL" id="MBB6552496.1"/>
    </source>
</evidence>
<dbReference type="EMBL" id="JACHMI010000001">
    <property type="protein sequence ID" value="MBB6552496.1"/>
    <property type="molecule type" value="Genomic_DNA"/>
</dbReference>
<dbReference type="Gene3D" id="1.20.5.1930">
    <property type="match status" value="1"/>
</dbReference>
<reference evidence="13 14" key="1">
    <citation type="submission" date="2020-08" db="EMBL/GenBank/DDBJ databases">
        <title>Sequencing the genomes of 1000 actinobacteria strains.</title>
        <authorList>
            <person name="Klenk H.-P."/>
        </authorList>
    </citation>
    <scope>NUCLEOTIDE SEQUENCE [LARGE SCALE GENOMIC DNA]</scope>
    <source>
        <strain evidence="13 14">DSM 43768</strain>
    </source>
</reference>
<keyword evidence="7" id="KW-0067">ATP-binding</keyword>
<evidence type="ECO:0000256" key="5">
    <source>
        <dbReference type="ARBA" id="ARBA00022741"/>
    </source>
</evidence>
<dbReference type="PANTHER" id="PTHR24421">
    <property type="entry name" value="NITRATE/NITRITE SENSOR PROTEIN NARX-RELATED"/>
    <property type="match status" value="1"/>
</dbReference>
<comment type="catalytic activity">
    <reaction evidence="1">
        <text>ATP + protein L-histidine = ADP + protein N-phospho-L-histidine.</text>
        <dbReference type="EC" id="2.7.13.3"/>
    </reaction>
</comment>